<comment type="caution">
    <text evidence="2">The sequence shown here is derived from an EMBL/GenBank/DDBJ whole genome shotgun (WGS) entry which is preliminary data.</text>
</comment>
<dbReference type="Proteomes" id="UP000704712">
    <property type="component" value="Unassembled WGS sequence"/>
</dbReference>
<accession>A0A8S9UZU6</accession>
<gene>
    <name evidence="2" type="ORF">GN958_ATG07168</name>
</gene>
<sequence>MTGSTPPSGTNGFVWCVWSTSSTSLSSDDGVQQDAREEQRVQQQGTPIEQQRAQEQDSIEGQRVQQQGTAADAEASRFKQLQLKKYSCNFRKCLERQDKTSSLLTRSWRPESTLP</sequence>
<proteinExistence type="predicted"/>
<feature type="compositionally biased region" description="Polar residues" evidence="1">
    <location>
        <begin position="41"/>
        <end position="53"/>
    </location>
</feature>
<evidence type="ECO:0000313" key="2">
    <source>
        <dbReference type="EMBL" id="KAF4143648.1"/>
    </source>
</evidence>
<evidence type="ECO:0000256" key="1">
    <source>
        <dbReference type="SAM" id="MobiDB-lite"/>
    </source>
</evidence>
<organism evidence="2 3">
    <name type="scientific">Phytophthora infestans</name>
    <name type="common">Potato late blight agent</name>
    <name type="synonym">Botrytis infestans</name>
    <dbReference type="NCBI Taxonomy" id="4787"/>
    <lineage>
        <taxon>Eukaryota</taxon>
        <taxon>Sar</taxon>
        <taxon>Stramenopiles</taxon>
        <taxon>Oomycota</taxon>
        <taxon>Peronosporomycetes</taxon>
        <taxon>Peronosporales</taxon>
        <taxon>Peronosporaceae</taxon>
        <taxon>Phytophthora</taxon>
    </lineage>
</organism>
<dbReference type="EMBL" id="JAACNO010001001">
    <property type="protein sequence ID" value="KAF4143648.1"/>
    <property type="molecule type" value="Genomic_DNA"/>
</dbReference>
<evidence type="ECO:0000313" key="3">
    <source>
        <dbReference type="Proteomes" id="UP000704712"/>
    </source>
</evidence>
<name>A0A8S9UZU6_PHYIN</name>
<reference evidence="2" key="1">
    <citation type="submission" date="2020-03" db="EMBL/GenBank/DDBJ databases">
        <title>Hybrid Assembly of Korean Phytophthora infestans isolates.</title>
        <authorList>
            <person name="Prokchorchik M."/>
            <person name="Lee Y."/>
            <person name="Seo J."/>
            <person name="Cho J.-H."/>
            <person name="Park Y.-E."/>
            <person name="Jang D.-C."/>
            <person name="Im J.-S."/>
            <person name="Choi J.-G."/>
            <person name="Park H.-J."/>
            <person name="Lee G.-B."/>
            <person name="Lee Y.-G."/>
            <person name="Hong S.-Y."/>
            <person name="Cho K."/>
            <person name="Sohn K.H."/>
        </authorList>
    </citation>
    <scope>NUCLEOTIDE SEQUENCE</scope>
    <source>
        <strain evidence="2">KR_2_A2</strain>
    </source>
</reference>
<protein>
    <submittedName>
        <fullName evidence="2">Uncharacterized protein</fullName>
    </submittedName>
</protein>
<dbReference type="AlphaFoldDB" id="A0A8S9UZU6"/>
<feature type="region of interest" description="Disordered" evidence="1">
    <location>
        <begin position="23"/>
        <end position="71"/>
    </location>
</feature>